<dbReference type="GO" id="GO:0080043">
    <property type="term" value="F:quercetin 3-O-glucosyltransferase activity"/>
    <property type="evidence" value="ECO:0007669"/>
    <property type="project" value="TreeGrafter"/>
</dbReference>
<organism evidence="2 3">
    <name type="scientific">Cannabis sativa</name>
    <name type="common">Hemp</name>
    <name type="synonym">Marijuana</name>
    <dbReference type="NCBI Taxonomy" id="3483"/>
    <lineage>
        <taxon>Eukaryota</taxon>
        <taxon>Viridiplantae</taxon>
        <taxon>Streptophyta</taxon>
        <taxon>Embryophyta</taxon>
        <taxon>Tracheophyta</taxon>
        <taxon>Spermatophyta</taxon>
        <taxon>Magnoliopsida</taxon>
        <taxon>eudicotyledons</taxon>
        <taxon>Gunneridae</taxon>
        <taxon>Pentapetalae</taxon>
        <taxon>rosids</taxon>
        <taxon>fabids</taxon>
        <taxon>Rosales</taxon>
        <taxon>Cannabaceae</taxon>
        <taxon>Cannabis</taxon>
    </lineage>
</organism>
<dbReference type="EMBL" id="JAATIP010000168">
    <property type="protein sequence ID" value="KAF4364244.1"/>
    <property type="molecule type" value="Genomic_DNA"/>
</dbReference>
<name>A0A7J6F0M6_CANSA</name>
<reference evidence="2 3" key="1">
    <citation type="journal article" date="2020" name="bioRxiv">
        <title>Sequence and annotation of 42 cannabis genomes reveals extensive copy number variation in cannabinoid synthesis and pathogen resistance genes.</title>
        <authorList>
            <person name="Mckernan K.J."/>
            <person name="Helbert Y."/>
            <person name="Kane L.T."/>
            <person name="Ebling H."/>
            <person name="Zhang L."/>
            <person name="Liu B."/>
            <person name="Eaton Z."/>
            <person name="Mclaughlin S."/>
            <person name="Kingan S."/>
            <person name="Baybayan P."/>
            <person name="Concepcion G."/>
            <person name="Jordan M."/>
            <person name="Riva A."/>
            <person name="Barbazuk W."/>
            <person name="Harkins T."/>
        </authorList>
    </citation>
    <scope>NUCLEOTIDE SEQUENCE [LARGE SCALE GENOMIC DNA]</scope>
    <source>
        <strain evidence="3">cv. Jamaican Lion 4</strain>
        <tissue evidence="2">Leaf</tissue>
    </source>
</reference>
<sequence length="99" mass="10891">MSRPCSRRNGCSFARIRRGDEEPEFVNELTNCKYKFEEWGIGMEIESDAKRDEIESLVIELMDGVKGGTMKKKALLLKNMALEAITAGSGSGVGSSLTD</sequence>
<dbReference type="SUPFAM" id="SSF53756">
    <property type="entry name" value="UDP-Glycosyltransferase/glycogen phosphorylase"/>
    <property type="match status" value="1"/>
</dbReference>
<protein>
    <submittedName>
        <fullName evidence="2">Uncharacterized protein</fullName>
    </submittedName>
</protein>
<comment type="similarity">
    <text evidence="1">Belongs to the UDP-glycosyltransferase family.</text>
</comment>
<evidence type="ECO:0000313" key="3">
    <source>
        <dbReference type="Proteomes" id="UP000525078"/>
    </source>
</evidence>
<dbReference type="Gene3D" id="3.40.50.2000">
    <property type="entry name" value="Glycogen Phosphorylase B"/>
    <property type="match status" value="1"/>
</dbReference>
<gene>
    <name evidence="2" type="ORF">F8388_000196</name>
</gene>
<dbReference type="PANTHER" id="PTHR11926:SF774">
    <property type="entry name" value="UDP-GLYCOSYLTRANSFERASE 85A1-RELATED"/>
    <property type="match status" value="1"/>
</dbReference>
<proteinExistence type="inferred from homology"/>
<dbReference type="Proteomes" id="UP000525078">
    <property type="component" value="Unassembled WGS sequence"/>
</dbReference>
<comment type="caution">
    <text evidence="2">The sequence shown here is derived from an EMBL/GenBank/DDBJ whole genome shotgun (WGS) entry which is preliminary data.</text>
</comment>
<dbReference type="AlphaFoldDB" id="A0A7J6F0M6"/>
<dbReference type="GO" id="GO:0080044">
    <property type="term" value="F:quercetin 7-O-glucosyltransferase activity"/>
    <property type="evidence" value="ECO:0007669"/>
    <property type="project" value="TreeGrafter"/>
</dbReference>
<evidence type="ECO:0000313" key="2">
    <source>
        <dbReference type="EMBL" id="KAF4364244.1"/>
    </source>
</evidence>
<evidence type="ECO:0000256" key="1">
    <source>
        <dbReference type="ARBA" id="ARBA00009995"/>
    </source>
</evidence>
<accession>A0A7J6F0M6</accession>
<dbReference type="PANTHER" id="PTHR11926">
    <property type="entry name" value="GLUCOSYL/GLUCURONOSYL TRANSFERASES"/>
    <property type="match status" value="1"/>
</dbReference>